<organism evidence="1 2">
    <name type="scientific">Chitinophaga horti</name>
    <dbReference type="NCBI Taxonomy" id="2920382"/>
    <lineage>
        <taxon>Bacteria</taxon>
        <taxon>Pseudomonadati</taxon>
        <taxon>Bacteroidota</taxon>
        <taxon>Chitinophagia</taxon>
        <taxon>Chitinophagales</taxon>
        <taxon>Chitinophagaceae</taxon>
        <taxon>Chitinophaga</taxon>
    </lineage>
</organism>
<evidence type="ECO:0000313" key="2">
    <source>
        <dbReference type="Proteomes" id="UP001162741"/>
    </source>
</evidence>
<evidence type="ECO:0008006" key="3">
    <source>
        <dbReference type="Google" id="ProtNLM"/>
    </source>
</evidence>
<gene>
    <name evidence="1" type="ORF">MKQ68_19085</name>
</gene>
<accession>A0ABY6IXS7</accession>
<sequence>MTFDFVADNQFRELLQRDYKELKACQSVGAAKSVLVLAGSIVEALIIEYFLQFLPEGFSAARINRLSFEDLLNLAETQNLLTKRQKNLAWVIKDYRNLVHPGKEVRKAEKFSMEDAEISISLVGIVTNAIEDKYSATYGYKANEILNKLRMDWQYRSVFSKVAMKMNQTERIKLLDKLVLEDDYQKSFWDPFLPEGYIPQKDTVRIEASKEFVQVVKRLVPNETVMQHLRQMLHEIEAGEQVKAFVRFNLFHEELNYLHPDEIEIVVVYIFSLFKNLLLDVNVLAEEQTYATIGKYVGSEQTKSVLFDFVTFCIVSFGGVNFKFEMELFDQVYYALPQDVREYINQEIHTSLSPFDTLPPKIRDGIFKEFLSRGIVAE</sequence>
<dbReference type="RefSeq" id="WP_264280496.1">
    <property type="nucleotide sequence ID" value="NZ_CP107006.1"/>
</dbReference>
<dbReference type="Proteomes" id="UP001162741">
    <property type="component" value="Chromosome"/>
</dbReference>
<evidence type="ECO:0000313" key="1">
    <source>
        <dbReference type="EMBL" id="UYQ92195.1"/>
    </source>
</evidence>
<keyword evidence="2" id="KW-1185">Reference proteome</keyword>
<name>A0ABY6IXS7_9BACT</name>
<protein>
    <recommendedName>
        <fullName evidence="3">DUF4145 domain-containing protein</fullName>
    </recommendedName>
</protein>
<proteinExistence type="predicted"/>
<reference evidence="1" key="1">
    <citation type="submission" date="2022-10" db="EMBL/GenBank/DDBJ databases">
        <title>Chitinophaga sp. nov., isolated from soil.</title>
        <authorList>
            <person name="Jeon C.O."/>
        </authorList>
    </citation>
    <scope>NUCLEOTIDE SEQUENCE</scope>
    <source>
        <strain evidence="1">R8</strain>
    </source>
</reference>
<dbReference type="EMBL" id="CP107006">
    <property type="protein sequence ID" value="UYQ92195.1"/>
    <property type="molecule type" value="Genomic_DNA"/>
</dbReference>